<dbReference type="Pfam" id="PF13883">
    <property type="entry name" value="CREG_beta-barrel"/>
    <property type="match status" value="1"/>
</dbReference>
<dbReference type="GO" id="GO:0005737">
    <property type="term" value="C:cytoplasm"/>
    <property type="evidence" value="ECO:0007669"/>
    <property type="project" value="UniProtKB-ARBA"/>
</dbReference>
<organism evidence="3 4">
    <name type="scientific">Acidithiobacillus caldus (strain ATCC 51756 / DSM 8584 / KU)</name>
    <dbReference type="NCBI Taxonomy" id="637389"/>
    <lineage>
        <taxon>Bacteria</taxon>
        <taxon>Pseudomonadati</taxon>
        <taxon>Pseudomonadota</taxon>
        <taxon>Acidithiobacillia</taxon>
        <taxon>Acidithiobacillales</taxon>
        <taxon>Acidithiobacillaceae</taxon>
        <taxon>Acidithiobacillus</taxon>
    </lineage>
</organism>
<dbReference type="Pfam" id="PF10615">
    <property type="entry name" value="DUF2470"/>
    <property type="match status" value="1"/>
</dbReference>
<dbReference type="RefSeq" id="WP_004871201.1">
    <property type="nucleotide sequence ID" value="NZ_CP005986.1"/>
</dbReference>
<dbReference type="PANTHER" id="PTHR13343:SF17">
    <property type="entry name" value="CELLULAR REPRESSOR OF E1A-STIMULATED GENES, ISOFORM A"/>
    <property type="match status" value="1"/>
</dbReference>
<reference evidence="3 4" key="1">
    <citation type="journal article" date="2009" name="J. Bacteriol.">
        <title>Draft genome sequence of the extremely acidophilic bacterium Acidithiobacillus caldus ATCC 51756 reveals metabolic versatility in the genus Acidithiobacillus.</title>
        <authorList>
            <person name="Valdes J."/>
            <person name="Quatrini R."/>
            <person name="Hallberg K."/>
            <person name="Dopson M."/>
            <person name="Valenzuela P.D."/>
            <person name="Holmes D.S."/>
        </authorList>
    </citation>
    <scope>NUCLEOTIDE SEQUENCE [LARGE SCALE GENOMIC DNA]</scope>
    <source>
        <strain evidence="4">ATCC 51756 / DSM 8584 / KU</strain>
    </source>
</reference>
<evidence type="ECO:0000259" key="1">
    <source>
        <dbReference type="Pfam" id="PF10615"/>
    </source>
</evidence>
<gene>
    <name evidence="3" type="ORF">Acaty_c0890</name>
</gene>
<dbReference type="Gene3D" id="2.30.110.10">
    <property type="entry name" value="Electron Transport, Fmn-binding Protein, Chain A"/>
    <property type="match status" value="1"/>
</dbReference>
<sequence>MDGSGQSIRRFLRAHYRGAVATLAAGDGVPYASVVHYACDQQGRPWFLFSDLAVHSHDLAADQRASLLVWEDGPDLMALPRATFLGCIARADPDPALEGRLMTLLPGAESYLDMPDFRFYRLECARVRWIGGFGSMGWLQSETDFLLPVARELELQEAAAVAHMNADHGDALADYWRMASGQTAGAPVRLLALDAEGMDLGCGSERLRLDFPSPVATPMQWREQLVAMARQARSPHP</sequence>
<evidence type="ECO:0000313" key="3">
    <source>
        <dbReference type="EMBL" id="AIA54766.1"/>
    </source>
</evidence>
<feature type="domain" description="CREG-like beta-barrel" evidence="2">
    <location>
        <begin position="12"/>
        <end position="142"/>
    </location>
</feature>
<dbReference type="Gene3D" id="3.20.180.10">
    <property type="entry name" value="PNP-oxidase-like"/>
    <property type="match status" value="1"/>
</dbReference>
<dbReference type="EMBL" id="CP005986">
    <property type="protein sequence ID" value="AIA54766.1"/>
    <property type="molecule type" value="Genomic_DNA"/>
</dbReference>
<dbReference type="HOGENOM" id="CLU_053419_1_1_6"/>
<evidence type="ECO:0000313" key="4">
    <source>
        <dbReference type="Proteomes" id="UP000005522"/>
    </source>
</evidence>
<dbReference type="SUPFAM" id="SSF50475">
    <property type="entry name" value="FMN-binding split barrel"/>
    <property type="match status" value="1"/>
</dbReference>
<feature type="domain" description="DUF2470" evidence="1">
    <location>
        <begin position="158"/>
        <end position="228"/>
    </location>
</feature>
<dbReference type="PANTHER" id="PTHR13343">
    <property type="entry name" value="CREG1 PROTEIN"/>
    <property type="match status" value="1"/>
</dbReference>
<dbReference type="InterPro" id="IPR055343">
    <property type="entry name" value="CREG_beta-barrel"/>
</dbReference>
<dbReference type="InterPro" id="IPR037119">
    <property type="entry name" value="Haem_oxidase_HugZ-like_sf"/>
</dbReference>
<dbReference type="InterPro" id="IPR019595">
    <property type="entry name" value="DUF2470"/>
</dbReference>
<dbReference type="InterPro" id="IPR012349">
    <property type="entry name" value="Split_barrel_FMN-bd"/>
</dbReference>
<dbReference type="eggNOG" id="COG0748">
    <property type="taxonomic scope" value="Bacteria"/>
</dbReference>
<dbReference type="KEGG" id="acz:Acaty_c0890"/>
<name>A0A059ZXS5_ACICK</name>
<dbReference type="AlphaFoldDB" id="A0A059ZXS5"/>
<proteinExistence type="predicted"/>
<dbReference type="Proteomes" id="UP000005522">
    <property type="component" value="Chromosome"/>
</dbReference>
<evidence type="ECO:0000259" key="2">
    <source>
        <dbReference type="Pfam" id="PF13883"/>
    </source>
</evidence>
<accession>A0A059ZXS5</accession>
<dbReference type="GeneID" id="92930922"/>
<protein>
    <submittedName>
        <fullName evidence="3">Putative heme iron utilization protein</fullName>
    </submittedName>
</protein>